<proteinExistence type="predicted"/>
<dbReference type="PANTHER" id="PTHR48475">
    <property type="entry name" value="RIBONUCLEASE H"/>
    <property type="match status" value="1"/>
</dbReference>
<evidence type="ECO:0008006" key="3">
    <source>
        <dbReference type="Google" id="ProtNLM"/>
    </source>
</evidence>
<dbReference type="Gene3D" id="3.30.420.10">
    <property type="entry name" value="Ribonuclease H-like superfamily/Ribonuclease H"/>
    <property type="match status" value="1"/>
</dbReference>
<evidence type="ECO:0000313" key="2">
    <source>
        <dbReference type="EMBL" id="SPD01803.1"/>
    </source>
</evidence>
<feature type="region of interest" description="Disordered" evidence="1">
    <location>
        <begin position="198"/>
        <end position="224"/>
    </location>
</feature>
<feature type="region of interest" description="Disordered" evidence="1">
    <location>
        <begin position="430"/>
        <end position="456"/>
    </location>
</feature>
<dbReference type="EMBL" id="OIVN01002225">
    <property type="protein sequence ID" value="SPD01803.1"/>
    <property type="molecule type" value="Genomic_DNA"/>
</dbReference>
<dbReference type="InterPro" id="IPR036397">
    <property type="entry name" value="RNaseH_sf"/>
</dbReference>
<feature type="compositionally biased region" description="Basic residues" evidence="1">
    <location>
        <begin position="430"/>
        <end position="446"/>
    </location>
</feature>
<gene>
    <name evidence="2" type="ORF">FSB_LOCUS29685</name>
</gene>
<reference evidence="2" key="1">
    <citation type="submission" date="2018-02" db="EMBL/GenBank/DDBJ databases">
        <authorList>
            <person name="Cohen D.B."/>
            <person name="Kent A.D."/>
        </authorList>
    </citation>
    <scope>NUCLEOTIDE SEQUENCE</scope>
</reference>
<sequence length="702" mass="81131">MHVTLCKWWIKTAQISQNLRKPRDKYYYFYGDQSPNIEDCFALKKKIKELIKQGRLQRFLGRDRREDRPPVAYHQRPPTEACPRPPLGEIHMITGGQQEGPPIPREKPYARQIHERVGNAQKTGKKIFLLHLLEEDARKVFHPYDDALVVTSRRLPVPTQNKLTKKVEFLVVMKTCQGISTEVMVHKLKCQPFHTPVKQKETSLRPGKKRSCGGRGRQVVDGRLHKGDLNKALSQGQLSPSTNRPTSGLHWLDTSYSASWTPFLAITRFRWTEGRPREDGLHHKSGPFLLQGSFQDLRTNASPSLEPSGRPSSGQKNARRRFEGIEGLLCLLPTVTQLFLRWAQALADFIAEFTQPWKDEEEPEEGEAWTVNIDGSSTKEMRWSWNQSLSPLRRINSSMHIQLRFRATNNEAEEENEDVRPSSQVGVIRGRNRWLPRNPRKTVHRRSNSEFHHNQHDMDVTHNPLISKEGTLPTDKTEARKLRIRASPLPIAGGHPLQEWVFLDHTLDVCRQKKRITSSGRSMKGFAGNHSGARSLAHKLTRAGYYLVRPFYMMPPNMHPQANGQVEVTNRTLLKQIKTRLEGAKSMWVEELPRRPSTKKRKMKGQLRLNLDLLDETREKAARRIALYQGKMARYYNTKVKLRRFEVGDWVLRKVTQATKDPSQGKLGPNWEGPYKIIQYYRRGTYHLEDRHGKKAASSMER</sequence>
<accession>A0A2N9GQP2</accession>
<dbReference type="AlphaFoldDB" id="A0A2N9GQP2"/>
<dbReference type="PANTHER" id="PTHR48475:SF2">
    <property type="entry name" value="RIBONUCLEASE H"/>
    <property type="match status" value="1"/>
</dbReference>
<name>A0A2N9GQP2_FAGSY</name>
<organism evidence="2">
    <name type="scientific">Fagus sylvatica</name>
    <name type="common">Beechnut</name>
    <dbReference type="NCBI Taxonomy" id="28930"/>
    <lineage>
        <taxon>Eukaryota</taxon>
        <taxon>Viridiplantae</taxon>
        <taxon>Streptophyta</taxon>
        <taxon>Embryophyta</taxon>
        <taxon>Tracheophyta</taxon>
        <taxon>Spermatophyta</taxon>
        <taxon>Magnoliopsida</taxon>
        <taxon>eudicotyledons</taxon>
        <taxon>Gunneridae</taxon>
        <taxon>Pentapetalae</taxon>
        <taxon>rosids</taxon>
        <taxon>fabids</taxon>
        <taxon>Fagales</taxon>
        <taxon>Fagaceae</taxon>
        <taxon>Fagus</taxon>
    </lineage>
</organism>
<dbReference type="GO" id="GO:0003676">
    <property type="term" value="F:nucleic acid binding"/>
    <property type="evidence" value="ECO:0007669"/>
    <property type="project" value="InterPro"/>
</dbReference>
<feature type="compositionally biased region" description="Basic and acidic residues" evidence="1">
    <location>
        <begin position="447"/>
        <end position="456"/>
    </location>
</feature>
<protein>
    <recommendedName>
        <fullName evidence="3">Integrase catalytic domain-containing protein</fullName>
    </recommendedName>
</protein>
<evidence type="ECO:0000256" key="1">
    <source>
        <dbReference type="SAM" id="MobiDB-lite"/>
    </source>
</evidence>
<feature type="region of interest" description="Disordered" evidence="1">
    <location>
        <begin position="62"/>
        <end position="86"/>
    </location>
</feature>